<sequence length="93" mass="9953">MLCAVPSVGSNREARVASTPSTLQFCVPKKKKNNGCAMTLPSSVAYFLSKKTSACRQLAFSQSGSAWSCPRNAESFGSRVSENRGYDSVTLPL</sequence>
<dbReference type="EMBL" id="SRLO01000819">
    <property type="protein sequence ID" value="TNN45874.1"/>
    <property type="molecule type" value="Genomic_DNA"/>
</dbReference>
<comment type="caution">
    <text evidence="1">The sequence shown here is derived from an EMBL/GenBank/DDBJ whole genome shotgun (WGS) entry which is preliminary data.</text>
</comment>
<evidence type="ECO:0000313" key="1">
    <source>
        <dbReference type="EMBL" id="TNN45874.1"/>
    </source>
</evidence>
<accession>A0A4Z2FZ87</accession>
<protein>
    <submittedName>
        <fullName evidence="1">Uncharacterized protein</fullName>
    </submittedName>
</protein>
<dbReference type="Proteomes" id="UP000314294">
    <property type="component" value="Unassembled WGS sequence"/>
</dbReference>
<name>A0A4Z2FZ87_9TELE</name>
<dbReference type="AlphaFoldDB" id="A0A4Z2FZ87"/>
<reference evidence="1 2" key="1">
    <citation type="submission" date="2019-03" db="EMBL/GenBank/DDBJ databases">
        <title>First draft genome of Liparis tanakae, snailfish: a comprehensive survey of snailfish specific genes.</title>
        <authorList>
            <person name="Kim W."/>
            <person name="Song I."/>
            <person name="Jeong J.-H."/>
            <person name="Kim D."/>
            <person name="Kim S."/>
            <person name="Ryu S."/>
            <person name="Song J.Y."/>
            <person name="Lee S.K."/>
        </authorList>
    </citation>
    <scope>NUCLEOTIDE SEQUENCE [LARGE SCALE GENOMIC DNA]</scope>
    <source>
        <tissue evidence="1">Muscle</tissue>
    </source>
</reference>
<evidence type="ECO:0000313" key="2">
    <source>
        <dbReference type="Proteomes" id="UP000314294"/>
    </source>
</evidence>
<gene>
    <name evidence="1" type="ORF">EYF80_043934</name>
</gene>
<organism evidence="1 2">
    <name type="scientific">Liparis tanakae</name>
    <name type="common">Tanaka's snailfish</name>
    <dbReference type="NCBI Taxonomy" id="230148"/>
    <lineage>
        <taxon>Eukaryota</taxon>
        <taxon>Metazoa</taxon>
        <taxon>Chordata</taxon>
        <taxon>Craniata</taxon>
        <taxon>Vertebrata</taxon>
        <taxon>Euteleostomi</taxon>
        <taxon>Actinopterygii</taxon>
        <taxon>Neopterygii</taxon>
        <taxon>Teleostei</taxon>
        <taxon>Neoteleostei</taxon>
        <taxon>Acanthomorphata</taxon>
        <taxon>Eupercaria</taxon>
        <taxon>Perciformes</taxon>
        <taxon>Cottioidei</taxon>
        <taxon>Cottales</taxon>
        <taxon>Liparidae</taxon>
        <taxon>Liparis</taxon>
    </lineage>
</organism>
<proteinExistence type="predicted"/>
<keyword evidence="2" id="KW-1185">Reference proteome</keyword>